<proteinExistence type="inferred from homology"/>
<evidence type="ECO:0000256" key="3">
    <source>
        <dbReference type="ARBA" id="ARBA00022927"/>
    </source>
</evidence>
<evidence type="ECO:0000256" key="2">
    <source>
        <dbReference type="ARBA" id="ARBA00022448"/>
    </source>
</evidence>
<dbReference type="GO" id="GO:0005634">
    <property type="term" value="C:nucleus"/>
    <property type="evidence" value="ECO:0007669"/>
    <property type="project" value="TreeGrafter"/>
</dbReference>
<sequence length="244" mass="27320">MTRSPMKLQNRELFGGAIELQVPAVFLDVSDFRQVPDTQEVYTTEDGAVSLVVEILDVVKEEGCEDDLWKAINFHFGAIAHDNEASSQQVTTIYESSYSIQPTSLGSYESMRDLSSFKFPTPSPMTLEGTQLVRKFRSERPVEELPPPDKVLIFVALWRVLLENGSKDGRPIPEMDDDEHMQDVTGASAGDGKARGRYADVLCSVNVNVANTSEAEVNEVRAWFKESSSNMRIRDYGLFVEVEK</sequence>
<protein>
    <recommendedName>
        <fullName evidence="6">Mog1p/PsbP-like protein</fullName>
    </recommendedName>
</protein>
<reference evidence="4" key="1">
    <citation type="submission" date="2020-04" db="EMBL/GenBank/DDBJ databases">
        <title>Analysis of mating type loci in Filobasidium floriforme.</title>
        <authorList>
            <person name="Nowrousian M."/>
        </authorList>
    </citation>
    <scope>NUCLEOTIDE SEQUENCE</scope>
    <source>
        <strain evidence="4">CBS 6242</strain>
    </source>
</reference>
<dbReference type="Proteomes" id="UP000812966">
    <property type="component" value="Unassembled WGS sequence"/>
</dbReference>
<dbReference type="InterPro" id="IPR007681">
    <property type="entry name" value="Mog1"/>
</dbReference>
<evidence type="ECO:0000313" key="5">
    <source>
        <dbReference type="Proteomes" id="UP000812966"/>
    </source>
</evidence>
<accession>A0A8K0JEG3</accession>
<dbReference type="PANTHER" id="PTHR15837">
    <property type="entry name" value="RAN GUANINE NUCLEOTIDE RELEASE FACTOR"/>
    <property type="match status" value="1"/>
</dbReference>
<evidence type="ECO:0000313" key="4">
    <source>
        <dbReference type="EMBL" id="KAG7527719.1"/>
    </source>
</evidence>
<dbReference type="Gene3D" id="3.40.1000.10">
    <property type="entry name" value="Mog1/PsbP, alpha/beta/alpha sandwich"/>
    <property type="match status" value="1"/>
</dbReference>
<dbReference type="SUPFAM" id="SSF55724">
    <property type="entry name" value="Mog1p/PsbP-like"/>
    <property type="match status" value="1"/>
</dbReference>
<dbReference type="InterPro" id="IPR016123">
    <property type="entry name" value="Mog1/PsbP_a/b/a-sand"/>
</dbReference>
<keyword evidence="3" id="KW-0653">Protein transport</keyword>
<keyword evidence="2" id="KW-0813">Transport</keyword>
<dbReference type="EMBL" id="JABELV010000239">
    <property type="protein sequence ID" value="KAG7527719.1"/>
    <property type="molecule type" value="Genomic_DNA"/>
</dbReference>
<comment type="caution">
    <text evidence="4">The sequence shown here is derived from an EMBL/GenBank/DDBJ whole genome shotgun (WGS) entry which is preliminary data.</text>
</comment>
<dbReference type="GO" id="GO:0006606">
    <property type="term" value="P:protein import into nucleus"/>
    <property type="evidence" value="ECO:0007669"/>
    <property type="project" value="TreeGrafter"/>
</dbReference>
<dbReference type="AlphaFoldDB" id="A0A8K0JEG3"/>
<evidence type="ECO:0000256" key="1">
    <source>
        <dbReference type="ARBA" id="ARBA00010307"/>
    </source>
</evidence>
<dbReference type="Pfam" id="PF04603">
    <property type="entry name" value="Mog1"/>
    <property type="match status" value="1"/>
</dbReference>
<dbReference type="PANTHER" id="PTHR15837:SF0">
    <property type="entry name" value="RAN GUANINE NUCLEOTIDE RELEASE FACTOR"/>
    <property type="match status" value="1"/>
</dbReference>
<organism evidence="4 5">
    <name type="scientific">Filobasidium floriforme</name>
    <dbReference type="NCBI Taxonomy" id="5210"/>
    <lineage>
        <taxon>Eukaryota</taxon>
        <taxon>Fungi</taxon>
        <taxon>Dikarya</taxon>
        <taxon>Basidiomycota</taxon>
        <taxon>Agaricomycotina</taxon>
        <taxon>Tremellomycetes</taxon>
        <taxon>Filobasidiales</taxon>
        <taxon>Filobasidiaceae</taxon>
        <taxon>Filobasidium</taxon>
    </lineage>
</organism>
<comment type="similarity">
    <text evidence="1">Belongs to the MOG1 family.</text>
</comment>
<keyword evidence="5" id="KW-1185">Reference proteome</keyword>
<dbReference type="GO" id="GO:0031267">
    <property type="term" value="F:small GTPase binding"/>
    <property type="evidence" value="ECO:0007669"/>
    <property type="project" value="TreeGrafter"/>
</dbReference>
<dbReference type="GO" id="GO:0005085">
    <property type="term" value="F:guanyl-nucleotide exchange factor activity"/>
    <property type="evidence" value="ECO:0007669"/>
    <property type="project" value="TreeGrafter"/>
</dbReference>
<evidence type="ECO:0008006" key="6">
    <source>
        <dbReference type="Google" id="ProtNLM"/>
    </source>
</evidence>
<name>A0A8K0JEG3_9TREE</name>
<gene>
    <name evidence="4" type="ORF">FFLO_06650</name>
</gene>